<gene>
    <name evidence="1" type="ORF">H5410_040664</name>
</gene>
<dbReference type="Proteomes" id="UP000824120">
    <property type="component" value="Chromosome 8"/>
</dbReference>
<evidence type="ECO:0000313" key="2">
    <source>
        <dbReference type="Proteomes" id="UP000824120"/>
    </source>
</evidence>
<proteinExistence type="predicted"/>
<name>A0A9J5XT75_SOLCO</name>
<dbReference type="Pfam" id="PF08284">
    <property type="entry name" value="RVP_2"/>
    <property type="match status" value="1"/>
</dbReference>
<dbReference type="EMBL" id="JACXVP010000008">
    <property type="protein sequence ID" value="KAG5590150.1"/>
    <property type="molecule type" value="Genomic_DNA"/>
</dbReference>
<evidence type="ECO:0000313" key="1">
    <source>
        <dbReference type="EMBL" id="KAG5590150.1"/>
    </source>
</evidence>
<reference evidence="1 2" key="1">
    <citation type="submission" date="2020-09" db="EMBL/GenBank/DDBJ databases">
        <title>De no assembly of potato wild relative species, Solanum commersonii.</title>
        <authorList>
            <person name="Cho K."/>
        </authorList>
    </citation>
    <scope>NUCLEOTIDE SEQUENCE [LARGE SCALE GENOMIC DNA]</scope>
    <source>
        <strain evidence="1">LZ3.2</strain>
        <tissue evidence="1">Leaf</tissue>
    </source>
</reference>
<sequence>MEISLLSNRNIRDMLYHLLVYLHEGTGVSSTIRVRRISELSLHSLKLVWHKEEIGLLHVLSVVGTTQEGVTMALQVVSNLGASLSFVTPYVAMNFDVLLEKHLEPFSVSTPVGESILAERFYRDCIIDVNQKSTMTGLVELDMVDFDVISLSGGIV</sequence>
<protein>
    <submittedName>
        <fullName evidence="1">Uncharacterized protein</fullName>
    </submittedName>
</protein>
<comment type="caution">
    <text evidence="1">The sequence shown here is derived from an EMBL/GenBank/DDBJ whole genome shotgun (WGS) entry which is preliminary data.</text>
</comment>
<dbReference type="AlphaFoldDB" id="A0A9J5XT75"/>
<keyword evidence="2" id="KW-1185">Reference proteome</keyword>
<accession>A0A9J5XT75</accession>
<organism evidence="1 2">
    <name type="scientific">Solanum commersonii</name>
    <name type="common">Commerson's wild potato</name>
    <name type="synonym">Commerson's nightshade</name>
    <dbReference type="NCBI Taxonomy" id="4109"/>
    <lineage>
        <taxon>Eukaryota</taxon>
        <taxon>Viridiplantae</taxon>
        <taxon>Streptophyta</taxon>
        <taxon>Embryophyta</taxon>
        <taxon>Tracheophyta</taxon>
        <taxon>Spermatophyta</taxon>
        <taxon>Magnoliopsida</taxon>
        <taxon>eudicotyledons</taxon>
        <taxon>Gunneridae</taxon>
        <taxon>Pentapetalae</taxon>
        <taxon>asterids</taxon>
        <taxon>lamiids</taxon>
        <taxon>Solanales</taxon>
        <taxon>Solanaceae</taxon>
        <taxon>Solanoideae</taxon>
        <taxon>Solaneae</taxon>
        <taxon>Solanum</taxon>
    </lineage>
</organism>
<dbReference type="OrthoDB" id="1419154at2759"/>